<feature type="non-terminal residue" evidence="1">
    <location>
        <position position="1"/>
    </location>
</feature>
<gene>
    <name evidence="1" type="primary">ORF213711</name>
</gene>
<feature type="non-terminal residue" evidence="1">
    <location>
        <position position="67"/>
    </location>
</feature>
<reference evidence="1" key="1">
    <citation type="submission" date="2014-12" db="EMBL/GenBank/DDBJ databases">
        <title>Insight into the proteome of Arion vulgaris.</title>
        <authorList>
            <person name="Aradska J."/>
            <person name="Bulat T."/>
            <person name="Smidak R."/>
            <person name="Sarate P."/>
            <person name="Gangsoo J."/>
            <person name="Sialana F."/>
            <person name="Bilban M."/>
            <person name="Lubec G."/>
        </authorList>
    </citation>
    <scope>NUCLEOTIDE SEQUENCE</scope>
    <source>
        <tissue evidence="1">Skin</tissue>
    </source>
</reference>
<organism evidence="1">
    <name type="scientific">Arion vulgaris</name>
    <dbReference type="NCBI Taxonomy" id="1028688"/>
    <lineage>
        <taxon>Eukaryota</taxon>
        <taxon>Metazoa</taxon>
        <taxon>Spiralia</taxon>
        <taxon>Lophotrochozoa</taxon>
        <taxon>Mollusca</taxon>
        <taxon>Gastropoda</taxon>
        <taxon>Heterobranchia</taxon>
        <taxon>Euthyneura</taxon>
        <taxon>Panpulmonata</taxon>
        <taxon>Eupulmonata</taxon>
        <taxon>Stylommatophora</taxon>
        <taxon>Helicina</taxon>
        <taxon>Arionoidea</taxon>
        <taxon>Arionidae</taxon>
        <taxon>Arion</taxon>
    </lineage>
</organism>
<sequence length="67" mass="7617">LPGGVLKQSGLDCLGGSWNRVVWIDLERSRNRVVCIKKIICSQSTVLLFNIPGHFCSLFTCYKFRRS</sequence>
<proteinExistence type="predicted"/>
<accession>A0A0B7BUG5</accession>
<protein>
    <submittedName>
        <fullName evidence="1">Uncharacterized protein</fullName>
    </submittedName>
</protein>
<evidence type="ECO:0000313" key="1">
    <source>
        <dbReference type="EMBL" id="CEK96849.1"/>
    </source>
</evidence>
<dbReference type="AlphaFoldDB" id="A0A0B7BUG5"/>
<name>A0A0B7BUG5_9EUPU</name>
<dbReference type="EMBL" id="HACG01049984">
    <property type="protein sequence ID" value="CEK96849.1"/>
    <property type="molecule type" value="Transcribed_RNA"/>
</dbReference>